<dbReference type="AlphaFoldDB" id="A0A1Q8SWK8"/>
<name>A0A1Q8SWK8_9GAMM</name>
<dbReference type="EMBL" id="MSDO01000002">
    <property type="protein sequence ID" value="OLO05848.1"/>
    <property type="molecule type" value="Genomic_DNA"/>
</dbReference>
<keyword evidence="2" id="KW-1185">Reference proteome</keyword>
<dbReference type="RefSeq" id="WP_075568590.1">
    <property type="nucleotide sequence ID" value="NZ_MSDO01000002.1"/>
</dbReference>
<dbReference type="InterPro" id="IPR053716">
    <property type="entry name" value="Flag_assembly_chemotaxis_eff"/>
</dbReference>
<organism evidence="1 2">
    <name type="scientific">Salinicola socius</name>
    <dbReference type="NCBI Taxonomy" id="404433"/>
    <lineage>
        <taxon>Bacteria</taxon>
        <taxon>Pseudomonadati</taxon>
        <taxon>Pseudomonadota</taxon>
        <taxon>Gammaproteobacteria</taxon>
        <taxon>Oceanospirillales</taxon>
        <taxon>Halomonadaceae</taxon>
        <taxon>Salinicola</taxon>
    </lineage>
</organism>
<protein>
    <recommendedName>
        <fullName evidence="3">Type III secretion protein</fullName>
    </recommendedName>
</protein>
<dbReference type="Proteomes" id="UP000186878">
    <property type="component" value="Unassembled WGS sequence"/>
</dbReference>
<evidence type="ECO:0008006" key="3">
    <source>
        <dbReference type="Google" id="ProtNLM"/>
    </source>
</evidence>
<sequence length="160" mass="18700">MTSSHQLERLIRLRRQRTRLAEEALAAGQRHCHDLAAQRQRLEASLIEHQRTSTQREQTHFEAGQHQPLDANALAEWQQTLADDAEHRESLIRQRRTQAQTLRAAEQERDGLAADWARRRRAQQALERLGDDRHHARIVDAERLAELEMEEMSPGRGDRR</sequence>
<evidence type="ECO:0000313" key="1">
    <source>
        <dbReference type="EMBL" id="OLO05848.1"/>
    </source>
</evidence>
<gene>
    <name evidence="1" type="ORF">BTW07_02590</name>
</gene>
<evidence type="ECO:0000313" key="2">
    <source>
        <dbReference type="Proteomes" id="UP000186878"/>
    </source>
</evidence>
<comment type="caution">
    <text evidence="1">The sequence shown here is derived from an EMBL/GenBank/DDBJ whole genome shotgun (WGS) entry which is preliminary data.</text>
</comment>
<reference evidence="1 2" key="1">
    <citation type="submission" date="2016-12" db="EMBL/GenBank/DDBJ databases">
        <title>Draft genome sequences of strains Salinicola socius SMB35, Salinicola sp. MH3R3-1 and Chromohalobacter sp. SMB17 from the Verkhnekamsk potash mining region of Russia.</title>
        <authorList>
            <person name="Mavrodi D.V."/>
            <person name="Olsson B.E."/>
            <person name="Korsakova E.S."/>
            <person name="Pyankova A."/>
            <person name="Mavrodi O.V."/>
            <person name="Plotnikova E.G."/>
        </authorList>
    </citation>
    <scope>NUCLEOTIDE SEQUENCE [LARGE SCALE GENOMIC DNA]</scope>
    <source>
        <strain evidence="1 2">SMB35</strain>
    </source>
</reference>
<proteinExistence type="predicted"/>
<dbReference type="OrthoDB" id="6184323at2"/>
<dbReference type="Gene3D" id="1.10.287.1700">
    <property type="match status" value="1"/>
</dbReference>
<dbReference type="STRING" id="404433.BTW07_02590"/>
<accession>A0A1Q8SWK8</accession>